<evidence type="ECO:0000259" key="3">
    <source>
        <dbReference type="Pfam" id="PF05065"/>
    </source>
</evidence>
<reference evidence="4" key="1">
    <citation type="submission" date="2020-05" db="EMBL/GenBank/DDBJ databases">
        <authorList>
            <person name="Chiriac C."/>
            <person name="Salcher M."/>
            <person name="Ghai R."/>
            <person name="Kavagutti S V."/>
        </authorList>
    </citation>
    <scope>NUCLEOTIDE SEQUENCE</scope>
</reference>
<proteinExistence type="predicted"/>
<dbReference type="Gene3D" id="3.30.2320.10">
    <property type="entry name" value="hypothetical protein PF0899 domain"/>
    <property type="match status" value="1"/>
</dbReference>
<organism evidence="4">
    <name type="scientific">uncultured Caudovirales phage</name>
    <dbReference type="NCBI Taxonomy" id="2100421"/>
    <lineage>
        <taxon>Viruses</taxon>
        <taxon>Duplodnaviria</taxon>
        <taxon>Heunggongvirae</taxon>
        <taxon>Uroviricota</taxon>
        <taxon>Caudoviricetes</taxon>
        <taxon>Peduoviridae</taxon>
        <taxon>Maltschvirus</taxon>
        <taxon>Maltschvirus maltsch</taxon>
    </lineage>
</organism>
<dbReference type="InterPro" id="IPR054612">
    <property type="entry name" value="Phage_capsid-like_C"/>
</dbReference>
<evidence type="ECO:0000256" key="1">
    <source>
        <dbReference type="ARBA" id="ARBA00004328"/>
    </source>
</evidence>
<name>A0A6J7WJY5_9CAUD</name>
<gene>
    <name evidence="4" type="ORF">UFOVP213_6</name>
</gene>
<accession>A0A6J7WJY5</accession>
<dbReference type="SUPFAM" id="SSF56563">
    <property type="entry name" value="Major capsid protein gp5"/>
    <property type="match status" value="1"/>
</dbReference>
<comment type="subcellular location">
    <subcellularLocation>
        <location evidence="1">Virion</location>
    </subcellularLocation>
</comment>
<sequence length="360" mass="39666">MENLDLIKEMAENVKGFAGQIEDVKSTVSVVKDEMQKQIDQAFASKKTSEAKEAKFFDELIVEKMEGRMDEMESTLKKGGKFRLEMPEAKTMTIAGNVTGSPMTTYALRPALQPAQLVNFRDLVPTVRSESGLYTFYKENTGETNNIGSQTEGATKGQNDYNLTETKIVNSYIAGFSRFSKQMMKSLPFLSQSLPRMLQRDFFKAENSSFFTTVSGAATGTTTTTETVDLKQLVQLIANQKAANFNPSYILVSPAQQSKILIDTINAGYYVGSGSVQIGTGGDITIWGVPVISATWVTNDKALVIDADYIERVEVEGIAIEFSYEDSDNFQKNLVTARIECYEAINLMLPGSAIYATLNA</sequence>
<dbReference type="Pfam" id="PF05065">
    <property type="entry name" value="Phage_capsid"/>
    <property type="match status" value="1"/>
</dbReference>
<dbReference type="InterPro" id="IPR024455">
    <property type="entry name" value="Phage_capsid"/>
</dbReference>
<evidence type="ECO:0000313" key="4">
    <source>
        <dbReference type="EMBL" id="CAB5218369.1"/>
    </source>
</evidence>
<protein>
    <submittedName>
        <fullName evidence="4">Major_cap_HK97, phage major capsid protein, HK97 family</fullName>
    </submittedName>
</protein>
<evidence type="ECO:0000256" key="2">
    <source>
        <dbReference type="ARBA" id="ARBA00022844"/>
    </source>
</evidence>
<dbReference type="Gene3D" id="3.30.2400.10">
    <property type="entry name" value="Major capsid protein gp5"/>
    <property type="match status" value="1"/>
</dbReference>
<dbReference type="GO" id="GO:0044423">
    <property type="term" value="C:virion component"/>
    <property type="evidence" value="ECO:0007669"/>
    <property type="project" value="UniProtKB-KW"/>
</dbReference>
<dbReference type="NCBIfam" id="TIGR01554">
    <property type="entry name" value="major_cap_HK97"/>
    <property type="match status" value="1"/>
</dbReference>
<dbReference type="EMBL" id="LR798258">
    <property type="protein sequence ID" value="CAB5218369.1"/>
    <property type="molecule type" value="Genomic_DNA"/>
</dbReference>
<feature type="domain" description="Phage capsid-like C-terminal" evidence="3">
    <location>
        <begin position="119"/>
        <end position="347"/>
    </location>
</feature>
<keyword evidence="2" id="KW-0946">Virion</keyword>